<name>A0A4C2AFV7_EUMVA</name>
<sequence>MTGKPSKCSSPVLRGKRRNGRNDKISCVGALSHYGAHRRHNARRRQVDSRFMMQFQTDLSSVHDVRERERLFTEDAGKVTFVAAIELVQSVQCARAAARRIIGGAGSPQMNVFIHKYKKKRPRLFLVLKSSTNHVRSANNVADYLSRSHPGARLPTEARGTCAASADVEDEVLVFAFHFSNDQSSITIKEIKVEMNDPMRAVVLLAARDDADIKRRSGRVRRVHGAAPRPRHSPLAVHLDMLIVAGGTSSSWWTHTPVEVGSARGRRGHRAGNGKTLDRFGLPRTIVTDNATPFTNAVP</sequence>
<organism evidence="2 3">
    <name type="scientific">Eumeta variegata</name>
    <name type="common">Bagworm moth</name>
    <name type="synonym">Eumeta japonica</name>
    <dbReference type="NCBI Taxonomy" id="151549"/>
    <lineage>
        <taxon>Eukaryota</taxon>
        <taxon>Metazoa</taxon>
        <taxon>Ecdysozoa</taxon>
        <taxon>Arthropoda</taxon>
        <taxon>Hexapoda</taxon>
        <taxon>Insecta</taxon>
        <taxon>Pterygota</taxon>
        <taxon>Neoptera</taxon>
        <taxon>Endopterygota</taxon>
        <taxon>Lepidoptera</taxon>
        <taxon>Glossata</taxon>
        <taxon>Ditrysia</taxon>
        <taxon>Tineoidea</taxon>
        <taxon>Psychidae</taxon>
        <taxon>Oiketicinae</taxon>
        <taxon>Eumeta</taxon>
    </lineage>
</organism>
<accession>A0A4C2AFV7</accession>
<comment type="caution">
    <text evidence="2">The sequence shown here is derived from an EMBL/GenBank/DDBJ whole genome shotgun (WGS) entry which is preliminary data.</text>
</comment>
<evidence type="ECO:0000256" key="1">
    <source>
        <dbReference type="SAM" id="MobiDB-lite"/>
    </source>
</evidence>
<dbReference type="EMBL" id="BGZK01003084">
    <property type="protein sequence ID" value="GBP98173.1"/>
    <property type="molecule type" value="Genomic_DNA"/>
</dbReference>
<dbReference type="AlphaFoldDB" id="A0A4C2AFV7"/>
<protein>
    <submittedName>
        <fullName evidence="2">Uncharacterized protein</fullName>
    </submittedName>
</protein>
<reference evidence="2 3" key="1">
    <citation type="journal article" date="2019" name="Commun. Biol.">
        <title>The bagworm genome reveals a unique fibroin gene that provides high tensile strength.</title>
        <authorList>
            <person name="Kono N."/>
            <person name="Nakamura H."/>
            <person name="Ohtoshi R."/>
            <person name="Tomita M."/>
            <person name="Numata K."/>
            <person name="Arakawa K."/>
        </authorList>
    </citation>
    <scope>NUCLEOTIDE SEQUENCE [LARGE SCALE GENOMIC DNA]</scope>
</reference>
<proteinExistence type="predicted"/>
<evidence type="ECO:0000313" key="2">
    <source>
        <dbReference type="EMBL" id="GBP98173.1"/>
    </source>
</evidence>
<keyword evidence="3" id="KW-1185">Reference proteome</keyword>
<gene>
    <name evidence="2" type="ORF">EVAR_68732_1</name>
</gene>
<feature type="region of interest" description="Disordered" evidence="1">
    <location>
        <begin position="1"/>
        <end position="20"/>
    </location>
</feature>
<evidence type="ECO:0000313" key="3">
    <source>
        <dbReference type="Proteomes" id="UP000299102"/>
    </source>
</evidence>
<dbReference type="OrthoDB" id="10058156at2759"/>
<dbReference type="Proteomes" id="UP000299102">
    <property type="component" value="Unassembled WGS sequence"/>
</dbReference>